<feature type="non-terminal residue" evidence="3">
    <location>
        <position position="1"/>
    </location>
</feature>
<sequence length="679" mass="74613">VRLGTWTNWSRGRVRGATLTLHERDGGLLIAFLALFVAAAGDSAWRVFCFALHRVLSRAQQQDGLYHQRQAILRNAASGTAGVLSLVRAAWAWRRNASKPFVRILPLASVGLIIALGFSTASIFASRVSTVAGHEVLLKGDSCGRVTTINRTSSDMTELLTGMLPYTIELLVSSSSYARRCYRNNSKPDDCPTFAARMLPTTIYPDAECPFQVKDICQSDSKNLLLDSGHINSHTHLGINAPPQHRFTFRQLTACAPLKTDAYSLLRNDSDNVFGAPYTEYYYGPPTTNQTNYTYAFPLKTPASSTNPNDYTLAHLAAYANGEGAAAFEPIADLHVPDADVSLYFLSANDVNYIQPVDDPWFAAHQLTSHQEDTVVGSDTPVWRRDEPATVLACTQQYQYCNPNLPESEGCTPLAGIDGWRNSASPDAIPMRNAAGEDIWRTSLQRAALRYVVDKAIYTTIADVVGSLNSGALLSRNSMWLGIQGPMGERQWQSEVEHWHRSSLAVLQRLMIEQATGGKLSDADISPWMTGPDGTAEWKRCKGQLVRSTQFASFSILGLIIIFVIGGFFVILSYLLDPLVVLLLRRQQGQRKPQASSSADSPSTTDSSSDDNFIDETIYKNLEWLSNETLQLQRLAHEQLGAGTWSGATGGNLVPVTEHGQLLARLDASNSRHPRLMVP</sequence>
<keyword evidence="4" id="KW-1185">Reference proteome</keyword>
<dbReference type="Proteomes" id="UP000799438">
    <property type="component" value="Unassembled WGS sequence"/>
</dbReference>
<feature type="transmembrane region" description="Helical" evidence="2">
    <location>
        <begin position="104"/>
        <end position="125"/>
    </location>
</feature>
<dbReference type="EMBL" id="ML995496">
    <property type="protein sequence ID" value="KAF2138635.1"/>
    <property type="molecule type" value="Genomic_DNA"/>
</dbReference>
<keyword evidence="2" id="KW-0472">Membrane</keyword>
<protein>
    <submittedName>
        <fullName evidence="3">Uncharacterized protein</fullName>
    </submittedName>
</protein>
<accession>A0A6A6B5S8</accession>
<dbReference type="GeneID" id="54293580"/>
<gene>
    <name evidence="3" type="ORF">K452DRAFT_204656</name>
</gene>
<evidence type="ECO:0000313" key="4">
    <source>
        <dbReference type="Proteomes" id="UP000799438"/>
    </source>
</evidence>
<proteinExistence type="predicted"/>
<feature type="transmembrane region" description="Helical" evidence="2">
    <location>
        <begin position="28"/>
        <end position="48"/>
    </location>
</feature>
<feature type="non-terminal residue" evidence="3">
    <location>
        <position position="679"/>
    </location>
</feature>
<evidence type="ECO:0000256" key="2">
    <source>
        <dbReference type="SAM" id="Phobius"/>
    </source>
</evidence>
<keyword evidence="2" id="KW-0812">Transmembrane</keyword>
<feature type="compositionally biased region" description="Low complexity" evidence="1">
    <location>
        <begin position="595"/>
        <end position="607"/>
    </location>
</feature>
<dbReference type="RefSeq" id="XP_033394348.1">
    <property type="nucleotide sequence ID" value="XM_033536084.1"/>
</dbReference>
<keyword evidence="2" id="KW-1133">Transmembrane helix</keyword>
<reference evidence="3" key="1">
    <citation type="journal article" date="2020" name="Stud. Mycol.">
        <title>101 Dothideomycetes genomes: a test case for predicting lifestyles and emergence of pathogens.</title>
        <authorList>
            <person name="Haridas S."/>
            <person name="Albert R."/>
            <person name="Binder M."/>
            <person name="Bloem J."/>
            <person name="Labutti K."/>
            <person name="Salamov A."/>
            <person name="Andreopoulos B."/>
            <person name="Baker S."/>
            <person name="Barry K."/>
            <person name="Bills G."/>
            <person name="Bluhm B."/>
            <person name="Cannon C."/>
            <person name="Castanera R."/>
            <person name="Culley D."/>
            <person name="Daum C."/>
            <person name="Ezra D."/>
            <person name="Gonzalez J."/>
            <person name="Henrissat B."/>
            <person name="Kuo A."/>
            <person name="Liang C."/>
            <person name="Lipzen A."/>
            <person name="Lutzoni F."/>
            <person name="Magnuson J."/>
            <person name="Mondo S."/>
            <person name="Nolan M."/>
            <person name="Ohm R."/>
            <person name="Pangilinan J."/>
            <person name="Park H.-J."/>
            <person name="Ramirez L."/>
            <person name="Alfaro M."/>
            <person name="Sun H."/>
            <person name="Tritt A."/>
            <person name="Yoshinaga Y."/>
            <person name="Zwiers L.-H."/>
            <person name="Turgeon B."/>
            <person name="Goodwin S."/>
            <person name="Spatafora J."/>
            <person name="Crous P."/>
            <person name="Grigoriev I."/>
        </authorList>
    </citation>
    <scope>NUCLEOTIDE SEQUENCE</scope>
    <source>
        <strain evidence="3">CBS 121167</strain>
    </source>
</reference>
<evidence type="ECO:0000313" key="3">
    <source>
        <dbReference type="EMBL" id="KAF2138635.1"/>
    </source>
</evidence>
<feature type="transmembrane region" description="Helical" evidence="2">
    <location>
        <begin position="551"/>
        <end position="584"/>
    </location>
</feature>
<name>A0A6A6B5S8_9PEZI</name>
<feature type="region of interest" description="Disordered" evidence="1">
    <location>
        <begin position="591"/>
        <end position="612"/>
    </location>
</feature>
<organism evidence="3 4">
    <name type="scientific">Aplosporella prunicola CBS 121167</name>
    <dbReference type="NCBI Taxonomy" id="1176127"/>
    <lineage>
        <taxon>Eukaryota</taxon>
        <taxon>Fungi</taxon>
        <taxon>Dikarya</taxon>
        <taxon>Ascomycota</taxon>
        <taxon>Pezizomycotina</taxon>
        <taxon>Dothideomycetes</taxon>
        <taxon>Dothideomycetes incertae sedis</taxon>
        <taxon>Botryosphaeriales</taxon>
        <taxon>Aplosporellaceae</taxon>
        <taxon>Aplosporella</taxon>
    </lineage>
</organism>
<dbReference type="AlphaFoldDB" id="A0A6A6B5S8"/>
<evidence type="ECO:0000256" key="1">
    <source>
        <dbReference type="SAM" id="MobiDB-lite"/>
    </source>
</evidence>
<dbReference type="OrthoDB" id="3540210at2759"/>